<dbReference type="PRINTS" id="PR00035">
    <property type="entry name" value="HTHGNTR"/>
</dbReference>
<evidence type="ECO:0000259" key="4">
    <source>
        <dbReference type="PROSITE" id="PS50949"/>
    </source>
</evidence>
<gene>
    <name evidence="5" type="ORF">JJB11_05550</name>
</gene>
<dbReference type="InterPro" id="IPR011711">
    <property type="entry name" value="GntR_C"/>
</dbReference>
<dbReference type="Pfam" id="PF07729">
    <property type="entry name" value="FCD"/>
    <property type="match status" value="1"/>
</dbReference>
<organism evidence="5 6">
    <name type="scientific">Ramlibacter ginsenosidimutans</name>
    <dbReference type="NCBI Taxonomy" id="502333"/>
    <lineage>
        <taxon>Bacteria</taxon>
        <taxon>Pseudomonadati</taxon>
        <taxon>Pseudomonadota</taxon>
        <taxon>Betaproteobacteria</taxon>
        <taxon>Burkholderiales</taxon>
        <taxon>Comamonadaceae</taxon>
        <taxon>Ramlibacter</taxon>
    </lineage>
</organism>
<accession>A0A934TQN9</accession>
<evidence type="ECO:0000256" key="1">
    <source>
        <dbReference type="ARBA" id="ARBA00023015"/>
    </source>
</evidence>
<evidence type="ECO:0000313" key="6">
    <source>
        <dbReference type="Proteomes" id="UP000630528"/>
    </source>
</evidence>
<reference evidence="5" key="2">
    <citation type="submission" date="2021-01" db="EMBL/GenBank/DDBJ databases">
        <authorList>
            <person name="Kang M."/>
        </authorList>
    </citation>
    <scope>NUCLEOTIDE SEQUENCE</scope>
    <source>
        <strain evidence="5">KACC 17527</strain>
    </source>
</reference>
<dbReference type="SMART" id="SM00345">
    <property type="entry name" value="HTH_GNTR"/>
    <property type="match status" value="1"/>
</dbReference>
<keyword evidence="6" id="KW-1185">Reference proteome</keyword>
<evidence type="ECO:0000313" key="5">
    <source>
        <dbReference type="EMBL" id="MBK6005550.1"/>
    </source>
</evidence>
<protein>
    <submittedName>
        <fullName evidence="5">FCD domain-containing protein</fullName>
    </submittedName>
</protein>
<evidence type="ECO:0000256" key="2">
    <source>
        <dbReference type="ARBA" id="ARBA00023125"/>
    </source>
</evidence>
<dbReference type="InterPro" id="IPR008920">
    <property type="entry name" value="TF_FadR/GntR_C"/>
</dbReference>
<keyword evidence="3" id="KW-0804">Transcription</keyword>
<dbReference type="Proteomes" id="UP000630528">
    <property type="component" value="Unassembled WGS sequence"/>
</dbReference>
<evidence type="ECO:0000256" key="3">
    <source>
        <dbReference type="ARBA" id="ARBA00023163"/>
    </source>
</evidence>
<dbReference type="InterPro" id="IPR036390">
    <property type="entry name" value="WH_DNA-bd_sf"/>
</dbReference>
<dbReference type="RefSeq" id="WP_201166878.1">
    <property type="nucleotide sequence ID" value="NZ_JAEPWM010000001.1"/>
</dbReference>
<dbReference type="SUPFAM" id="SSF46785">
    <property type="entry name" value="Winged helix' DNA-binding domain"/>
    <property type="match status" value="1"/>
</dbReference>
<dbReference type="InterPro" id="IPR000524">
    <property type="entry name" value="Tscrpt_reg_HTH_GntR"/>
</dbReference>
<dbReference type="Gene3D" id="1.20.120.530">
    <property type="entry name" value="GntR ligand-binding domain-like"/>
    <property type="match status" value="1"/>
</dbReference>
<dbReference type="AlphaFoldDB" id="A0A934TQN9"/>
<comment type="caution">
    <text evidence="5">The sequence shown here is derived from an EMBL/GenBank/DDBJ whole genome shotgun (WGS) entry which is preliminary data.</text>
</comment>
<dbReference type="Pfam" id="PF00392">
    <property type="entry name" value="GntR"/>
    <property type="match status" value="1"/>
</dbReference>
<dbReference type="GO" id="GO:0003677">
    <property type="term" value="F:DNA binding"/>
    <property type="evidence" value="ECO:0007669"/>
    <property type="project" value="UniProtKB-KW"/>
</dbReference>
<proteinExistence type="predicted"/>
<dbReference type="Gene3D" id="1.10.10.10">
    <property type="entry name" value="Winged helix-like DNA-binding domain superfamily/Winged helix DNA-binding domain"/>
    <property type="match status" value="1"/>
</dbReference>
<dbReference type="EMBL" id="JAEPWM010000001">
    <property type="protein sequence ID" value="MBK6005550.1"/>
    <property type="molecule type" value="Genomic_DNA"/>
</dbReference>
<keyword evidence="1" id="KW-0805">Transcription regulation</keyword>
<dbReference type="InterPro" id="IPR036388">
    <property type="entry name" value="WH-like_DNA-bd_sf"/>
</dbReference>
<name>A0A934TQN9_9BURK</name>
<keyword evidence="2" id="KW-0238">DNA-binding</keyword>
<dbReference type="SUPFAM" id="SSF48008">
    <property type="entry name" value="GntR ligand-binding domain-like"/>
    <property type="match status" value="1"/>
</dbReference>
<reference evidence="5" key="1">
    <citation type="journal article" date="2012" name="J. Microbiol. Biotechnol.">
        <title>Ramlibacter ginsenosidimutans sp. nov., with ginsenoside-converting activity.</title>
        <authorList>
            <person name="Wang L."/>
            <person name="An D.S."/>
            <person name="Kim S.G."/>
            <person name="Jin F.X."/>
            <person name="Kim S.C."/>
            <person name="Lee S.T."/>
            <person name="Im W.T."/>
        </authorList>
    </citation>
    <scope>NUCLEOTIDE SEQUENCE</scope>
    <source>
        <strain evidence="5">KACC 17527</strain>
    </source>
</reference>
<dbReference type="PANTHER" id="PTHR43537:SF45">
    <property type="entry name" value="GNTR FAMILY REGULATORY PROTEIN"/>
    <property type="match status" value="1"/>
</dbReference>
<sequence>MLPWETSAEPDHALAATVRATSLGKLVRDDVLGMILRGEIQPGQRINEPDVAARLGVSRVPVREALRELESSGLVEARKHSGVFVRRLGADEIRSLYEMRALLDGFAGRRAASLPAGQRQRLAQALDASVSRMQDAAQAEQVSTYYSENLRFHWMLVEAAGNPALTETYRNIIQKLHLSRLTNLSHGLGMQASVADHREIAAALRAGDAGRCERLLADHVERAHERLASHTHSKQGD</sequence>
<dbReference type="PANTHER" id="PTHR43537">
    <property type="entry name" value="TRANSCRIPTIONAL REGULATOR, GNTR FAMILY"/>
    <property type="match status" value="1"/>
</dbReference>
<dbReference type="SMART" id="SM00895">
    <property type="entry name" value="FCD"/>
    <property type="match status" value="1"/>
</dbReference>
<dbReference type="GO" id="GO:0003700">
    <property type="term" value="F:DNA-binding transcription factor activity"/>
    <property type="evidence" value="ECO:0007669"/>
    <property type="project" value="InterPro"/>
</dbReference>
<feature type="domain" description="HTH gntR-type" evidence="4">
    <location>
        <begin position="21"/>
        <end position="88"/>
    </location>
</feature>
<dbReference type="PROSITE" id="PS50949">
    <property type="entry name" value="HTH_GNTR"/>
    <property type="match status" value="1"/>
</dbReference>
<dbReference type="CDD" id="cd07377">
    <property type="entry name" value="WHTH_GntR"/>
    <property type="match status" value="1"/>
</dbReference>